<protein>
    <submittedName>
        <fullName evidence="2">Uncharacterized protein</fullName>
    </submittedName>
</protein>
<dbReference type="EMBL" id="GBRH01264978">
    <property type="protein sequence ID" value="JAD32917.1"/>
    <property type="molecule type" value="Transcribed_RNA"/>
</dbReference>
<evidence type="ECO:0000313" key="2">
    <source>
        <dbReference type="EMBL" id="JAD32917.1"/>
    </source>
</evidence>
<feature type="compositionally biased region" description="Low complexity" evidence="1">
    <location>
        <begin position="1"/>
        <end position="17"/>
    </location>
</feature>
<proteinExistence type="predicted"/>
<evidence type="ECO:0000256" key="1">
    <source>
        <dbReference type="SAM" id="MobiDB-lite"/>
    </source>
</evidence>
<name>A0A0A8ZDG7_ARUDO</name>
<feature type="region of interest" description="Disordered" evidence="1">
    <location>
        <begin position="1"/>
        <end position="20"/>
    </location>
</feature>
<reference evidence="2" key="1">
    <citation type="submission" date="2014-09" db="EMBL/GenBank/DDBJ databases">
        <authorList>
            <person name="Magalhaes I.L.F."/>
            <person name="Oliveira U."/>
            <person name="Santos F.R."/>
            <person name="Vidigal T.H.D.A."/>
            <person name="Brescovit A.D."/>
            <person name="Santos A.J."/>
        </authorList>
    </citation>
    <scope>NUCLEOTIDE SEQUENCE</scope>
    <source>
        <tissue evidence="2">Shoot tissue taken approximately 20 cm above the soil surface</tissue>
    </source>
</reference>
<organism evidence="2">
    <name type="scientific">Arundo donax</name>
    <name type="common">Giant reed</name>
    <name type="synonym">Donax arundinaceus</name>
    <dbReference type="NCBI Taxonomy" id="35708"/>
    <lineage>
        <taxon>Eukaryota</taxon>
        <taxon>Viridiplantae</taxon>
        <taxon>Streptophyta</taxon>
        <taxon>Embryophyta</taxon>
        <taxon>Tracheophyta</taxon>
        <taxon>Spermatophyta</taxon>
        <taxon>Magnoliopsida</taxon>
        <taxon>Liliopsida</taxon>
        <taxon>Poales</taxon>
        <taxon>Poaceae</taxon>
        <taxon>PACMAD clade</taxon>
        <taxon>Arundinoideae</taxon>
        <taxon>Arundineae</taxon>
        <taxon>Arundo</taxon>
    </lineage>
</organism>
<accession>A0A0A8ZDG7</accession>
<sequence length="79" mass="8170">MLARSEAEECGAAAAVEGRPELGDHEVAAFTDEADVDALLGHWAEVPRDGDGLAGGCVAEVVGDHARQAGERLRGAEEE</sequence>
<dbReference type="AlphaFoldDB" id="A0A0A8ZDG7"/>
<reference evidence="2" key="2">
    <citation type="journal article" date="2015" name="Data Brief">
        <title>Shoot transcriptome of the giant reed, Arundo donax.</title>
        <authorList>
            <person name="Barrero R.A."/>
            <person name="Guerrero F.D."/>
            <person name="Moolhuijzen P."/>
            <person name="Goolsby J.A."/>
            <person name="Tidwell J."/>
            <person name="Bellgard S.E."/>
            <person name="Bellgard M.I."/>
        </authorList>
    </citation>
    <scope>NUCLEOTIDE SEQUENCE</scope>
    <source>
        <tissue evidence="2">Shoot tissue taken approximately 20 cm above the soil surface</tissue>
    </source>
</reference>